<organism evidence="1 2">
    <name type="scientific">Roseofilum halophilum BLCC-M91</name>
    <dbReference type="NCBI Taxonomy" id="3022259"/>
    <lineage>
        <taxon>Bacteria</taxon>
        <taxon>Bacillati</taxon>
        <taxon>Cyanobacteriota</taxon>
        <taxon>Cyanophyceae</taxon>
        <taxon>Desertifilales</taxon>
        <taxon>Desertifilaceae</taxon>
        <taxon>Roseofilum</taxon>
        <taxon>Roseofilum halophilum</taxon>
    </lineage>
</organism>
<accession>A0ABT7BJ50</accession>
<keyword evidence="2" id="KW-1185">Reference proteome</keyword>
<proteinExistence type="predicted"/>
<reference evidence="1 2" key="1">
    <citation type="submission" date="2023-01" db="EMBL/GenBank/DDBJ databases">
        <title>Novel diversity within Roseofilum (Cyanobacteria; Desertifilaceae) from marine benthic mats with descriptions of four novel species.</title>
        <authorList>
            <person name="Wang Y."/>
            <person name="Berthold D.E."/>
            <person name="Hu J."/>
            <person name="Lefler F.W."/>
            <person name="Laughinghouse H.D. IV."/>
        </authorList>
    </citation>
    <scope>NUCLEOTIDE SEQUENCE [LARGE SCALE GENOMIC DNA]</scope>
    <source>
        <strain evidence="1 2">BLCC-M91</strain>
    </source>
</reference>
<comment type="caution">
    <text evidence="1">The sequence shown here is derived from an EMBL/GenBank/DDBJ whole genome shotgun (WGS) entry which is preliminary data.</text>
</comment>
<evidence type="ECO:0000313" key="1">
    <source>
        <dbReference type="EMBL" id="MDJ1179217.1"/>
    </source>
</evidence>
<protein>
    <submittedName>
        <fullName evidence="1">Uncharacterized protein</fullName>
    </submittedName>
</protein>
<gene>
    <name evidence="1" type="ORF">PJF56_10100</name>
</gene>
<sequence length="117" mass="13442">MSNYTIALSEETYHSLLEVAEKQGVTPEAWIVAQLPKPQPEEPWQVMFDALQEFPEDLQIERDRDLSKLQQQKLKIFPETTLNKVAGCLKYEGIPKTLDELEDAIRQGIEEQGNDIN</sequence>
<dbReference type="Proteomes" id="UP001231370">
    <property type="component" value="Unassembled WGS sequence"/>
</dbReference>
<evidence type="ECO:0000313" key="2">
    <source>
        <dbReference type="Proteomes" id="UP001231370"/>
    </source>
</evidence>
<dbReference type="RefSeq" id="WP_283762527.1">
    <property type="nucleotide sequence ID" value="NZ_JAQPOK010000079.1"/>
</dbReference>
<name>A0ABT7BJ50_9CYAN</name>
<dbReference type="EMBL" id="JAQPOK010000079">
    <property type="protein sequence ID" value="MDJ1179217.1"/>
    <property type="molecule type" value="Genomic_DNA"/>
</dbReference>